<dbReference type="Proteomes" id="UP000001640">
    <property type="component" value="Chromosome 6"/>
</dbReference>
<dbReference type="InParanoid" id="G0VGL5"/>
<dbReference type="InterPro" id="IPR015421">
    <property type="entry name" value="PyrdxlP-dep_Trfase_major"/>
</dbReference>
<comment type="pathway">
    <text evidence="2">Amino-acid biosynthesis; L-cysteine biosynthesis; L-cysteine from L-homocysteine and L-serine: step 2/2.</text>
</comment>
<dbReference type="GO" id="GO:0004123">
    <property type="term" value="F:cystathionine gamma-lyase activity"/>
    <property type="evidence" value="ECO:0007669"/>
    <property type="project" value="EnsemblFungi"/>
</dbReference>
<protein>
    <recommendedName>
        <fullName evidence="4">cystathionine gamma-lyase</fullName>
        <ecNumber evidence="4">4.4.1.1</ecNumber>
    </recommendedName>
    <alternativeName>
        <fullName evidence="7">Gamma-cystathionase</fullName>
    </alternativeName>
</protein>
<dbReference type="GeneID" id="96904284"/>
<evidence type="ECO:0000256" key="2">
    <source>
        <dbReference type="ARBA" id="ARBA00005038"/>
    </source>
</evidence>
<dbReference type="EMBL" id="HE576757">
    <property type="protein sequence ID" value="CCC70636.1"/>
    <property type="molecule type" value="Genomic_DNA"/>
</dbReference>
<comment type="similarity">
    <text evidence="3 9">Belongs to the trans-sulfuration enzymes family.</text>
</comment>
<feature type="modified residue" description="N6-(pyridoxal phosphate)lysine" evidence="8">
    <location>
        <position position="239"/>
    </location>
</feature>
<dbReference type="Pfam" id="PF01053">
    <property type="entry name" value="Cys_Met_Meta_PP"/>
    <property type="match status" value="1"/>
</dbReference>
<dbReference type="PANTHER" id="PTHR11808:SF15">
    <property type="entry name" value="CYSTATHIONINE GAMMA-LYASE"/>
    <property type="match status" value="1"/>
</dbReference>
<reference evidence="10 11" key="1">
    <citation type="journal article" date="2011" name="Proc. Natl. Acad. Sci. U.S.A.">
        <title>Evolutionary erosion of yeast sex chromosomes by mating-type switching accidents.</title>
        <authorList>
            <person name="Gordon J.L."/>
            <person name="Armisen D."/>
            <person name="Proux-Wera E."/>
            <person name="Oheigeartaigh S.S."/>
            <person name="Byrne K.P."/>
            <person name="Wolfe K.H."/>
        </authorList>
    </citation>
    <scope>NUCLEOTIDE SEQUENCE [LARGE SCALE GENOMIC DNA]</scope>
    <source>
        <strain evidence="11">ATCC 76901 / BCRC 22586 / CBS 4309 / NBRC 1992 / NRRL Y-12630</strain>
    </source>
</reference>
<accession>G0VGL5</accession>
<dbReference type="InterPro" id="IPR000277">
    <property type="entry name" value="Cys/Met-Metab_PyrdxlP-dep_enz"/>
</dbReference>
<dbReference type="PIRSF" id="PIRSF001434">
    <property type="entry name" value="CGS"/>
    <property type="match status" value="1"/>
</dbReference>
<dbReference type="EC" id="4.4.1.1" evidence="4"/>
<dbReference type="FunFam" id="3.40.640.10:FF:000043">
    <property type="entry name" value="Cystathionine gamma-lyase"/>
    <property type="match status" value="1"/>
</dbReference>
<evidence type="ECO:0000256" key="5">
    <source>
        <dbReference type="ARBA" id="ARBA00022898"/>
    </source>
</evidence>
<dbReference type="eggNOG" id="KOG0053">
    <property type="taxonomic scope" value="Eukaryota"/>
</dbReference>
<evidence type="ECO:0000256" key="4">
    <source>
        <dbReference type="ARBA" id="ARBA00012085"/>
    </source>
</evidence>
<dbReference type="InterPro" id="IPR015422">
    <property type="entry name" value="PyrdxlP-dep_Trfase_small"/>
</dbReference>
<keyword evidence="6" id="KW-0028">Amino-acid biosynthesis</keyword>
<evidence type="ECO:0000313" key="10">
    <source>
        <dbReference type="EMBL" id="CCC70636.1"/>
    </source>
</evidence>
<dbReference type="PROSITE" id="PS00868">
    <property type="entry name" value="CYS_MET_METAB_PP"/>
    <property type="match status" value="1"/>
</dbReference>
<evidence type="ECO:0000256" key="7">
    <source>
        <dbReference type="ARBA" id="ARBA00029853"/>
    </source>
</evidence>
<dbReference type="InterPro" id="IPR015424">
    <property type="entry name" value="PyrdxlP-dep_Trfase"/>
</dbReference>
<reference key="2">
    <citation type="submission" date="2011-08" db="EMBL/GenBank/DDBJ databases">
        <title>Genome sequence of Naumovozyma castellii.</title>
        <authorList>
            <person name="Gordon J.L."/>
            <person name="Armisen D."/>
            <person name="Proux-Wera E."/>
            <person name="OhEigeartaigh S.S."/>
            <person name="Byrne K.P."/>
            <person name="Wolfe K.H."/>
        </authorList>
    </citation>
    <scope>NUCLEOTIDE SEQUENCE</scope>
    <source>
        <strain>Type strain:CBS 4309</strain>
    </source>
</reference>
<gene>
    <name evidence="10" type="primary">NCAS0F01520</name>
    <name evidence="10" type="ordered locus">NCAS_0F01520</name>
</gene>
<evidence type="ECO:0000313" key="11">
    <source>
        <dbReference type="Proteomes" id="UP000001640"/>
    </source>
</evidence>
<dbReference type="GO" id="GO:0005737">
    <property type="term" value="C:cytoplasm"/>
    <property type="evidence" value="ECO:0007669"/>
    <property type="project" value="TreeGrafter"/>
</dbReference>
<dbReference type="SUPFAM" id="SSF53383">
    <property type="entry name" value="PLP-dependent transferases"/>
    <property type="match status" value="1"/>
</dbReference>
<evidence type="ECO:0000256" key="6">
    <source>
        <dbReference type="ARBA" id="ARBA00023192"/>
    </source>
</evidence>
<dbReference type="PANTHER" id="PTHR11808">
    <property type="entry name" value="TRANS-SULFURATION ENZYME FAMILY MEMBER"/>
    <property type="match status" value="1"/>
</dbReference>
<dbReference type="OrthoDB" id="3512640at2759"/>
<name>G0VGL5_NAUCA</name>
<dbReference type="STRING" id="1064592.G0VGL5"/>
<evidence type="ECO:0000256" key="1">
    <source>
        <dbReference type="ARBA" id="ARBA00001933"/>
    </source>
</evidence>
<evidence type="ECO:0000256" key="8">
    <source>
        <dbReference type="PIRSR" id="PIRSR001434-2"/>
    </source>
</evidence>
<keyword evidence="6" id="KW-0198">Cysteine biosynthesis</keyword>
<dbReference type="RefSeq" id="XP_003676991.1">
    <property type="nucleotide sequence ID" value="XM_003676943.1"/>
</dbReference>
<dbReference type="AlphaFoldDB" id="G0VGL5"/>
<dbReference type="GO" id="GO:1904828">
    <property type="term" value="P:positive regulation of hydrogen sulfide biosynthetic process"/>
    <property type="evidence" value="ECO:0007669"/>
    <property type="project" value="EnsemblFungi"/>
</dbReference>
<dbReference type="KEGG" id="ncs:NCAS_0F01520"/>
<dbReference type="OMA" id="YKQDGVG"/>
<comment type="cofactor">
    <cofactor evidence="1 9">
        <name>pyridoxal 5'-phosphate</name>
        <dbReference type="ChEBI" id="CHEBI:597326"/>
    </cofactor>
</comment>
<evidence type="ECO:0000256" key="9">
    <source>
        <dbReference type="RuleBase" id="RU362118"/>
    </source>
</evidence>
<sequence length="429" mass="46556">MNFNTVLFKYVSPSCARIKPSTILRYNNTFKKFHHTKMVLKATDKFATKAIHAGTHTDVHGSVIEPISLSTTFKQSSPANPVGIYEYSRSQNPNRENLENAIAALENGKYGLAFSSGSATTATVLQSLPQGSHAISIGDVYGGTHRYFTKVANAHGVETTFTNDLLKELPNLVKENTKLVWIESPTNPTLKVTDIQAVADAIKSLNKDIILVVDNTFLSPYLSNPLDFGADIVVHSATKYINGHSDVVLGVLATNDKALYEKLQFLQNAIGAIPSPFDSWLAHRGLKTLHLRVRQASLNATKIAQFLQSSPLVKAVNYPGLPTHENYAVVQKQHREALGGGMISFRIQGGSEAASKFSSSTRLFTLAESLGGIESLLEVPAVMTHGGIPKEAREASGVYDDLVRLSVGIEDGDDLLDDIKQALEIAAKK</sequence>
<dbReference type="InterPro" id="IPR054542">
    <property type="entry name" value="Cys_met_metab_PP"/>
</dbReference>
<keyword evidence="11" id="KW-1185">Reference proteome</keyword>
<dbReference type="Gene3D" id="3.90.1150.10">
    <property type="entry name" value="Aspartate Aminotransferase, domain 1"/>
    <property type="match status" value="1"/>
</dbReference>
<dbReference type="HOGENOM" id="CLU_018986_2_3_1"/>
<organism evidence="10 11">
    <name type="scientific">Naumovozyma castellii</name>
    <name type="common">Yeast</name>
    <name type="synonym">Saccharomyces castellii</name>
    <dbReference type="NCBI Taxonomy" id="27288"/>
    <lineage>
        <taxon>Eukaryota</taxon>
        <taxon>Fungi</taxon>
        <taxon>Dikarya</taxon>
        <taxon>Ascomycota</taxon>
        <taxon>Saccharomycotina</taxon>
        <taxon>Saccharomycetes</taxon>
        <taxon>Saccharomycetales</taxon>
        <taxon>Saccharomycetaceae</taxon>
        <taxon>Naumovozyma</taxon>
    </lineage>
</organism>
<dbReference type="Gene3D" id="3.40.640.10">
    <property type="entry name" value="Type I PLP-dependent aspartate aminotransferase-like (Major domain)"/>
    <property type="match status" value="1"/>
</dbReference>
<dbReference type="FunCoup" id="G0VGL5">
    <property type="interactions" value="537"/>
</dbReference>
<dbReference type="FunFam" id="3.90.1150.10:FF:000008">
    <property type="entry name" value="Cystathionine gamma-synthase"/>
    <property type="match status" value="1"/>
</dbReference>
<dbReference type="GO" id="GO:0047804">
    <property type="term" value="F:cysteine-S-conjugate beta-lyase activity"/>
    <property type="evidence" value="ECO:0007669"/>
    <property type="project" value="EnsemblFungi"/>
</dbReference>
<dbReference type="GO" id="GO:0030170">
    <property type="term" value="F:pyridoxal phosphate binding"/>
    <property type="evidence" value="ECO:0007669"/>
    <property type="project" value="InterPro"/>
</dbReference>
<proteinExistence type="inferred from homology"/>
<evidence type="ECO:0000256" key="3">
    <source>
        <dbReference type="ARBA" id="ARBA00009077"/>
    </source>
</evidence>
<keyword evidence="5 8" id="KW-0663">Pyridoxal phosphate</keyword>
<dbReference type="GO" id="GO:0019346">
    <property type="term" value="P:transsulfuration"/>
    <property type="evidence" value="ECO:0007669"/>
    <property type="project" value="EnsemblFungi"/>
</dbReference>
<dbReference type="CDD" id="cd00614">
    <property type="entry name" value="CGS_like"/>
    <property type="match status" value="1"/>
</dbReference>
<dbReference type="GO" id="GO:0019343">
    <property type="term" value="P:cysteine biosynthetic process via cystathionine"/>
    <property type="evidence" value="ECO:0007669"/>
    <property type="project" value="EnsemblFungi"/>
</dbReference>